<feature type="transmembrane region" description="Helical" evidence="1">
    <location>
        <begin position="364"/>
        <end position="381"/>
    </location>
</feature>
<comment type="caution">
    <text evidence="2">The sequence shown here is derived from an EMBL/GenBank/DDBJ whole genome shotgun (WGS) entry which is preliminary data.</text>
</comment>
<sequence>MNYIPLISATFFLATVASFFFRKKTRGLQGAIFIVVFLTALIPIEGISIATYATIVAGDLSPVSLALLTLFFCQNLTGRKLPGTFNEEVARLQIIISLVAIILYPTALGFSGTDIYSHGYYPLVLTPLIVAFFGLSIYRSWYYIGGLIIISWSCYQTGFLSSNNLWDYLMDPLLAIWCLFNFKKAWRWPNPEVGKEGLLFLVGAFLVFSVIHAKVNPSAFTLYYIKEDGFIEYATSFALIIGLMVCIRRLINIWGRRETRFVCTTAILAFFCLFGAGEEISWGQRIFEIESPNFFLAHNKQQETGLHNLVLELEGKEFSVNKIIFGTSLAFGLCIYLFVMTPFYRNNPLVASSFDRMGIPMPRNYQILGYLLIVLIVELMVDSSRRGEVTEFTGVIIFLLNIMHPYNAHIYDK</sequence>
<reference evidence="2 3" key="1">
    <citation type="submission" date="2019-02" db="EMBL/GenBank/DDBJ databases">
        <title>Prokaryotic population dynamics and viral predation in marine succession experiment using metagenomics: the confinement effect.</title>
        <authorList>
            <person name="Haro-Moreno J.M."/>
            <person name="Rodriguez-Valera F."/>
            <person name="Lopez-Perez M."/>
        </authorList>
    </citation>
    <scope>NUCLEOTIDE SEQUENCE [LARGE SCALE GENOMIC DNA]</scope>
    <source>
        <strain evidence="2">MED-G157</strain>
    </source>
</reference>
<accession>A0A520S1H9</accession>
<keyword evidence="1" id="KW-0812">Transmembrane</keyword>
<dbReference type="AlphaFoldDB" id="A0A520S1H9"/>
<feature type="transmembrane region" description="Helical" evidence="1">
    <location>
        <begin position="60"/>
        <end position="77"/>
    </location>
</feature>
<feature type="transmembrane region" description="Helical" evidence="1">
    <location>
        <begin position="89"/>
        <end position="107"/>
    </location>
</feature>
<organism evidence="2 3">
    <name type="scientific">OM182 bacterium</name>
    <dbReference type="NCBI Taxonomy" id="2510334"/>
    <lineage>
        <taxon>Bacteria</taxon>
        <taxon>Pseudomonadati</taxon>
        <taxon>Pseudomonadota</taxon>
        <taxon>Gammaproteobacteria</taxon>
        <taxon>OMG group</taxon>
        <taxon>OM182 clade</taxon>
    </lineage>
</organism>
<protein>
    <submittedName>
        <fullName evidence="2">Uncharacterized protein</fullName>
    </submittedName>
</protein>
<feature type="transmembrane region" description="Helical" evidence="1">
    <location>
        <begin position="6"/>
        <end position="21"/>
    </location>
</feature>
<feature type="transmembrane region" description="Helical" evidence="1">
    <location>
        <begin position="323"/>
        <end position="344"/>
    </location>
</feature>
<gene>
    <name evidence="2" type="ORF">EVA68_04760</name>
</gene>
<dbReference type="EMBL" id="SHAG01000014">
    <property type="protein sequence ID" value="RZO76291.1"/>
    <property type="molecule type" value="Genomic_DNA"/>
</dbReference>
<dbReference type="Proteomes" id="UP000316199">
    <property type="component" value="Unassembled WGS sequence"/>
</dbReference>
<proteinExistence type="predicted"/>
<evidence type="ECO:0000256" key="1">
    <source>
        <dbReference type="SAM" id="Phobius"/>
    </source>
</evidence>
<feature type="transmembrane region" description="Helical" evidence="1">
    <location>
        <begin position="194"/>
        <end position="213"/>
    </location>
</feature>
<feature type="transmembrane region" description="Helical" evidence="1">
    <location>
        <begin position="33"/>
        <end position="54"/>
    </location>
</feature>
<evidence type="ECO:0000313" key="3">
    <source>
        <dbReference type="Proteomes" id="UP000316199"/>
    </source>
</evidence>
<keyword evidence="1" id="KW-0472">Membrane</keyword>
<keyword evidence="1" id="KW-1133">Transmembrane helix</keyword>
<feature type="transmembrane region" description="Helical" evidence="1">
    <location>
        <begin position="233"/>
        <end position="251"/>
    </location>
</feature>
<evidence type="ECO:0000313" key="2">
    <source>
        <dbReference type="EMBL" id="RZO76291.1"/>
    </source>
</evidence>
<name>A0A520S1H9_9GAMM</name>